<organism evidence="2 3">
    <name type="scientific">Streptomyces lavendofoliae</name>
    <dbReference type="NCBI Taxonomy" id="67314"/>
    <lineage>
        <taxon>Bacteria</taxon>
        <taxon>Bacillati</taxon>
        <taxon>Actinomycetota</taxon>
        <taxon>Actinomycetes</taxon>
        <taxon>Kitasatosporales</taxon>
        <taxon>Streptomycetaceae</taxon>
        <taxon>Streptomyces</taxon>
    </lineage>
</organism>
<sequence>MPVLWNTATKRSTPVAAEQAILSAHPVRVPAMNLGHLTELLADSAESRLPPGRMVTSDEGDGNVQPLWLSDGPVAIELWTQMQAEHTRSGLWPLLLDALDPNDGDFRPWESGEVFPKQMSSPASHDSAGLLARWWATYTAVDEDDMLDADRRLAVTAPFGQTWPGLASGRETTTNPGQLAAEFAQAFLADCPQTRLKLVAAASGADALTAAGWTGPCNYDNDTAKFSAVVRDWEHRFGALVVAVGFSTLHLSVASPPVDEHEALLVAAEHFAFCPDNIWQGSRPYTLAAYAERITGAHHWNFWWD</sequence>
<dbReference type="Pfam" id="PF14062">
    <property type="entry name" value="DUF4253"/>
    <property type="match status" value="1"/>
</dbReference>
<dbReference type="InterPro" id="IPR025349">
    <property type="entry name" value="DUF4253"/>
</dbReference>
<evidence type="ECO:0000313" key="3">
    <source>
        <dbReference type="Proteomes" id="UP000636661"/>
    </source>
</evidence>
<feature type="domain" description="DUF4253" evidence="1">
    <location>
        <begin position="196"/>
        <end position="305"/>
    </location>
</feature>
<dbReference type="EMBL" id="BMTP01000019">
    <property type="protein sequence ID" value="GGU61301.1"/>
    <property type="molecule type" value="Genomic_DNA"/>
</dbReference>
<proteinExistence type="predicted"/>
<reference evidence="2" key="1">
    <citation type="journal article" date="2014" name="Int. J. Syst. Evol. Microbiol.">
        <title>Complete genome sequence of Corynebacterium casei LMG S-19264T (=DSM 44701T), isolated from a smear-ripened cheese.</title>
        <authorList>
            <consortium name="US DOE Joint Genome Institute (JGI-PGF)"/>
            <person name="Walter F."/>
            <person name="Albersmeier A."/>
            <person name="Kalinowski J."/>
            <person name="Ruckert C."/>
        </authorList>
    </citation>
    <scope>NUCLEOTIDE SEQUENCE</scope>
    <source>
        <strain evidence="2">JCM 4391</strain>
    </source>
</reference>
<name>A0A918I339_9ACTN</name>
<evidence type="ECO:0000259" key="1">
    <source>
        <dbReference type="Pfam" id="PF14062"/>
    </source>
</evidence>
<dbReference type="Proteomes" id="UP000636661">
    <property type="component" value="Unassembled WGS sequence"/>
</dbReference>
<comment type="caution">
    <text evidence="2">The sequence shown here is derived from an EMBL/GenBank/DDBJ whole genome shotgun (WGS) entry which is preliminary data.</text>
</comment>
<protein>
    <recommendedName>
        <fullName evidence="1">DUF4253 domain-containing protein</fullName>
    </recommendedName>
</protein>
<keyword evidence="3" id="KW-1185">Reference proteome</keyword>
<accession>A0A918I339</accession>
<evidence type="ECO:0000313" key="2">
    <source>
        <dbReference type="EMBL" id="GGU61301.1"/>
    </source>
</evidence>
<reference evidence="2" key="2">
    <citation type="submission" date="2020-09" db="EMBL/GenBank/DDBJ databases">
        <authorList>
            <person name="Sun Q."/>
            <person name="Ohkuma M."/>
        </authorList>
    </citation>
    <scope>NUCLEOTIDE SEQUENCE</scope>
    <source>
        <strain evidence="2">JCM 4391</strain>
    </source>
</reference>
<dbReference type="AlphaFoldDB" id="A0A918I339"/>
<gene>
    <name evidence="2" type="ORF">GCM10010274_57710</name>
</gene>